<sequence length="767" mass="86992">MGRYNSTTNQYLQLVDQLVDRYNIPNDIIYALLEYVKALYRSDIENKYRAPMFWIGMYIALASLVCILAMVADLIHGFRWRKLWFPSKYFRMNAAFLVIIFVAMKLPVDLSDVAPGDLDQAGKLGSMAFMCTMMANLLPCLATMDSHALLSNIIALCVLVITLVVNICIQIQTGVVSYREDMSVIQIMSPKYDVKPPGISKHWDTILATIYVALLVVLLILHVCSSFAILKAKKIMERRYRQGHHIASKDIQQSPGELLKVEQIQKYVSNHWIMAGSGSPEFVAAFFCTTSASGVICVLVVVLHALNMSWTTKALLEDTNYSDYSWSMIVILIVQSIGVVIGTFAPVSRCFATLSSKVMSFKIIINHFKVFEVESYWTQKLRDWKRASIRLPFRNHKLKVVIENLKRLSLIICIEFQEGVVVVCKIIALIPLSIMMCALGCMKLGQKTDNLERDKDLRPYVLQLEDEMELAERTLEGLSKSVKHLIHKGERSQPNNLMKLVEKSTSGFQGVQKFDNMDHEVPSLLSKEEYQDCWSLPIVTLTTIAFSLPKIEKKEVDGLLQSVREGLAYVRLVEENLNATDHHYVRIQELAETLWQEVDVCHKWLGYKLQDTGFHENRAGQIVEWFSDTAKSIVYSEDISKDNIGRLNDDSIHSSICANSMYRITKTILLTYQTIIDDNVSQKKLFDDLASMISDIMASCLTNLPQVITVKCHTNVVEKREESVKDAAVLLGETTQIIKTLLDRGIPCMNPGDLPFIHKWRACLGDP</sequence>
<proteinExistence type="predicted"/>
<feature type="transmembrane region" description="Helical" evidence="1">
    <location>
        <begin position="88"/>
        <end position="104"/>
    </location>
</feature>
<comment type="caution">
    <text evidence="2">The sequence shown here is derived from an EMBL/GenBank/DDBJ whole genome shotgun (WGS) entry which is preliminary data.</text>
</comment>
<feature type="transmembrane region" description="Helical" evidence="1">
    <location>
        <begin position="52"/>
        <end position="76"/>
    </location>
</feature>
<feature type="transmembrane region" description="Helical" evidence="1">
    <location>
        <begin position="326"/>
        <end position="347"/>
    </location>
</feature>
<feature type="transmembrane region" description="Helical" evidence="1">
    <location>
        <begin position="124"/>
        <end position="142"/>
    </location>
</feature>
<feature type="transmembrane region" description="Helical" evidence="1">
    <location>
        <begin position="206"/>
        <end position="230"/>
    </location>
</feature>
<keyword evidence="1" id="KW-1133">Transmembrane helix</keyword>
<protein>
    <submittedName>
        <fullName evidence="2">Uncharacterized protein</fullName>
    </submittedName>
</protein>
<organism evidence="2 3">
    <name type="scientific">Deinandra increscens subsp. villosa</name>
    <dbReference type="NCBI Taxonomy" id="3103831"/>
    <lineage>
        <taxon>Eukaryota</taxon>
        <taxon>Viridiplantae</taxon>
        <taxon>Streptophyta</taxon>
        <taxon>Embryophyta</taxon>
        <taxon>Tracheophyta</taxon>
        <taxon>Spermatophyta</taxon>
        <taxon>Magnoliopsida</taxon>
        <taxon>eudicotyledons</taxon>
        <taxon>Gunneridae</taxon>
        <taxon>Pentapetalae</taxon>
        <taxon>asterids</taxon>
        <taxon>campanulids</taxon>
        <taxon>Asterales</taxon>
        <taxon>Asteraceae</taxon>
        <taxon>Asteroideae</taxon>
        <taxon>Heliantheae alliance</taxon>
        <taxon>Madieae</taxon>
        <taxon>Madiinae</taxon>
        <taxon>Deinandra</taxon>
    </lineage>
</organism>
<dbReference type="PANTHER" id="PTHR35307">
    <property type="entry name" value="PROTEIN, PUTATIVE-RELATED"/>
    <property type="match status" value="1"/>
</dbReference>
<reference evidence="2 3" key="1">
    <citation type="submission" date="2024-04" db="EMBL/GenBank/DDBJ databases">
        <title>The reference genome of an endangered Asteraceae, Deinandra increscens subsp. villosa, native to the Central Coast of California.</title>
        <authorList>
            <person name="Guilliams M."/>
            <person name="Hasenstab-Lehman K."/>
            <person name="Meyer R."/>
            <person name="Mcevoy S."/>
        </authorList>
    </citation>
    <scope>NUCLEOTIDE SEQUENCE [LARGE SCALE GENOMIC DNA]</scope>
    <source>
        <tissue evidence="2">Leaf</tissue>
    </source>
</reference>
<keyword evidence="1" id="KW-0812">Transmembrane</keyword>
<dbReference type="PANTHER" id="PTHR35307:SF6">
    <property type="entry name" value="TRANSMEMBRANE PROTEIN"/>
    <property type="match status" value="1"/>
</dbReference>
<evidence type="ECO:0000256" key="1">
    <source>
        <dbReference type="SAM" id="Phobius"/>
    </source>
</evidence>
<dbReference type="AlphaFoldDB" id="A0AAP0DBC3"/>
<dbReference type="EMBL" id="JBCNJP010000011">
    <property type="protein sequence ID" value="KAK9071316.1"/>
    <property type="molecule type" value="Genomic_DNA"/>
</dbReference>
<name>A0AAP0DBC3_9ASTR</name>
<keyword evidence="1" id="KW-0472">Membrane</keyword>
<dbReference type="Proteomes" id="UP001408789">
    <property type="component" value="Unassembled WGS sequence"/>
</dbReference>
<evidence type="ECO:0000313" key="3">
    <source>
        <dbReference type="Proteomes" id="UP001408789"/>
    </source>
</evidence>
<keyword evidence="3" id="KW-1185">Reference proteome</keyword>
<gene>
    <name evidence="2" type="ORF">SSX86_009884</name>
</gene>
<feature type="transmembrane region" description="Helical" evidence="1">
    <location>
        <begin position="149"/>
        <end position="172"/>
    </location>
</feature>
<evidence type="ECO:0000313" key="2">
    <source>
        <dbReference type="EMBL" id="KAK9071316.1"/>
    </source>
</evidence>
<accession>A0AAP0DBC3</accession>
<feature type="transmembrane region" description="Helical" evidence="1">
    <location>
        <begin position="282"/>
        <end position="306"/>
    </location>
</feature>